<proteinExistence type="predicted"/>
<name>D6XUV8_BACIE</name>
<dbReference type="HOGENOM" id="CLU_158433_0_0_9"/>
<gene>
    <name evidence="1" type="ordered locus">Bsel_2090</name>
</gene>
<reference evidence="1" key="1">
    <citation type="submission" date="2009-10" db="EMBL/GenBank/DDBJ databases">
        <title>Complete sequence of Bacillus selenitireducens MLS10.</title>
        <authorList>
            <consortium name="US DOE Joint Genome Institute"/>
            <person name="Lucas S."/>
            <person name="Copeland A."/>
            <person name="Lapidus A."/>
            <person name="Glavina del Rio T."/>
            <person name="Dalin E."/>
            <person name="Tice H."/>
            <person name="Bruce D."/>
            <person name="Goodwin L."/>
            <person name="Pitluck S."/>
            <person name="Sims D."/>
            <person name="Brettin T."/>
            <person name="Detter J.C."/>
            <person name="Han C."/>
            <person name="Larimer F."/>
            <person name="Land M."/>
            <person name="Hauser L."/>
            <person name="Kyrpides N."/>
            <person name="Ovchinnikova G."/>
            <person name="Stolz J."/>
        </authorList>
    </citation>
    <scope>NUCLEOTIDE SEQUENCE [LARGE SCALE GENOMIC DNA]</scope>
    <source>
        <strain evidence="1">MLS10</strain>
    </source>
</reference>
<organism evidence="1 2">
    <name type="scientific">Bacillus selenitireducens (strain ATCC 700615 / DSM 15326 / MLS10)</name>
    <dbReference type="NCBI Taxonomy" id="439292"/>
    <lineage>
        <taxon>Bacteria</taxon>
        <taxon>Bacillati</taxon>
        <taxon>Bacillota</taxon>
        <taxon>Bacilli</taxon>
        <taxon>Bacillales</taxon>
        <taxon>Bacillaceae</taxon>
        <taxon>Salisediminibacterium</taxon>
    </lineage>
</organism>
<dbReference type="AlphaFoldDB" id="D6XUV8"/>
<protein>
    <recommendedName>
        <fullName evidence="3">DUF1798 domain-containing protein</fullName>
    </recommendedName>
</protein>
<evidence type="ECO:0000313" key="1">
    <source>
        <dbReference type="EMBL" id="ADH99594.1"/>
    </source>
</evidence>
<keyword evidence="2" id="KW-1185">Reference proteome</keyword>
<dbReference type="STRING" id="439292.Bsel_2090"/>
<dbReference type="RefSeq" id="WP_013173016.1">
    <property type="nucleotide sequence ID" value="NC_014219.1"/>
</dbReference>
<dbReference type="SUPFAM" id="SSF140415">
    <property type="entry name" value="YppE-like"/>
    <property type="match status" value="1"/>
</dbReference>
<dbReference type="OrthoDB" id="2361079at2"/>
<sequence>MNTDKLIQQTKELRALNQEAESHFYHFAEEGREASFFDEVKPFADRVSHALSEWQSDLNEWMKTYNPSYLHWSQVEQMIEHFEVVSVKAFSEDTRKKQFIEQIKSIEYTLSVIAGELEKGEK</sequence>
<dbReference type="EMBL" id="CP001791">
    <property type="protein sequence ID" value="ADH99594.1"/>
    <property type="molecule type" value="Genomic_DNA"/>
</dbReference>
<dbReference type="InterPro" id="IPR014913">
    <property type="entry name" value="YppE-like"/>
</dbReference>
<dbReference type="eggNOG" id="ENOG5032RKZ">
    <property type="taxonomic scope" value="Bacteria"/>
</dbReference>
<dbReference type="InterPro" id="IPR023351">
    <property type="entry name" value="YppE-like_sf"/>
</dbReference>
<accession>D6XUV8</accession>
<dbReference type="Pfam" id="PF08807">
    <property type="entry name" value="DUF1798"/>
    <property type="match status" value="1"/>
</dbReference>
<dbReference type="Proteomes" id="UP000000271">
    <property type="component" value="Chromosome"/>
</dbReference>
<dbReference type="Gene3D" id="1.20.120.440">
    <property type="entry name" value="YppE-like"/>
    <property type="match status" value="1"/>
</dbReference>
<evidence type="ECO:0000313" key="2">
    <source>
        <dbReference type="Proteomes" id="UP000000271"/>
    </source>
</evidence>
<dbReference type="KEGG" id="bse:Bsel_2090"/>
<evidence type="ECO:0008006" key="3">
    <source>
        <dbReference type="Google" id="ProtNLM"/>
    </source>
</evidence>